<protein>
    <submittedName>
        <fullName evidence="7">WD repeat-containing protein 46-like Protein</fullName>
    </submittedName>
</protein>
<gene>
    <name evidence="7" type="primary">AUGUSTUS-3.0.2_00313</name>
    <name evidence="7" type="ORF">TcasGA2_TC000313</name>
</gene>
<dbReference type="SMART" id="SM01033">
    <property type="entry name" value="BING4CT"/>
    <property type="match status" value="1"/>
</dbReference>
<keyword evidence="2 5" id="KW-0853">WD repeat</keyword>
<dbReference type="Pfam" id="PF00400">
    <property type="entry name" value="WD40"/>
    <property type="match status" value="1"/>
</dbReference>
<evidence type="ECO:0000313" key="8">
    <source>
        <dbReference type="Proteomes" id="UP000007266"/>
    </source>
</evidence>
<reference evidence="7 8" key="1">
    <citation type="journal article" date="2008" name="Nature">
        <title>The genome of the model beetle and pest Tribolium castaneum.</title>
        <authorList>
            <consortium name="Tribolium Genome Sequencing Consortium"/>
            <person name="Richards S."/>
            <person name="Gibbs R.A."/>
            <person name="Weinstock G.M."/>
            <person name="Brown S.J."/>
            <person name="Denell R."/>
            <person name="Beeman R.W."/>
            <person name="Gibbs R."/>
            <person name="Beeman R.W."/>
            <person name="Brown S.J."/>
            <person name="Bucher G."/>
            <person name="Friedrich M."/>
            <person name="Grimmelikhuijzen C.J."/>
            <person name="Klingler M."/>
            <person name="Lorenzen M."/>
            <person name="Richards S."/>
            <person name="Roth S."/>
            <person name="Schroder R."/>
            <person name="Tautz D."/>
            <person name="Zdobnov E.M."/>
            <person name="Muzny D."/>
            <person name="Gibbs R.A."/>
            <person name="Weinstock G.M."/>
            <person name="Attaway T."/>
            <person name="Bell S."/>
            <person name="Buhay C.J."/>
            <person name="Chandrabose M.N."/>
            <person name="Chavez D."/>
            <person name="Clerk-Blankenburg K.P."/>
            <person name="Cree A."/>
            <person name="Dao M."/>
            <person name="Davis C."/>
            <person name="Chacko J."/>
            <person name="Dinh H."/>
            <person name="Dugan-Rocha S."/>
            <person name="Fowler G."/>
            <person name="Garner T.T."/>
            <person name="Garnes J."/>
            <person name="Gnirke A."/>
            <person name="Hawes A."/>
            <person name="Hernandez J."/>
            <person name="Hines S."/>
            <person name="Holder M."/>
            <person name="Hume J."/>
            <person name="Jhangiani S.N."/>
            <person name="Joshi V."/>
            <person name="Khan Z.M."/>
            <person name="Jackson L."/>
            <person name="Kovar C."/>
            <person name="Kowis A."/>
            <person name="Lee S."/>
            <person name="Lewis L.R."/>
            <person name="Margolis J."/>
            <person name="Morgan M."/>
            <person name="Nazareth L.V."/>
            <person name="Nguyen N."/>
            <person name="Okwuonu G."/>
            <person name="Parker D."/>
            <person name="Richards S."/>
            <person name="Ruiz S.J."/>
            <person name="Santibanez J."/>
            <person name="Savard J."/>
            <person name="Scherer S.E."/>
            <person name="Schneider B."/>
            <person name="Sodergren E."/>
            <person name="Tautz D."/>
            <person name="Vattahil S."/>
            <person name="Villasana D."/>
            <person name="White C.S."/>
            <person name="Wright R."/>
            <person name="Park Y."/>
            <person name="Beeman R.W."/>
            <person name="Lord J."/>
            <person name="Oppert B."/>
            <person name="Lorenzen M."/>
            <person name="Brown S."/>
            <person name="Wang L."/>
            <person name="Savard J."/>
            <person name="Tautz D."/>
            <person name="Richards S."/>
            <person name="Weinstock G."/>
            <person name="Gibbs R.A."/>
            <person name="Liu Y."/>
            <person name="Worley K."/>
            <person name="Weinstock G."/>
            <person name="Elsik C.G."/>
            <person name="Reese J.T."/>
            <person name="Elhaik E."/>
            <person name="Landan G."/>
            <person name="Graur D."/>
            <person name="Arensburger P."/>
            <person name="Atkinson P."/>
            <person name="Beeman R.W."/>
            <person name="Beidler J."/>
            <person name="Brown S.J."/>
            <person name="Demuth J.P."/>
            <person name="Drury D.W."/>
            <person name="Du Y.Z."/>
            <person name="Fujiwara H."/>
            <person name="Lorenzen M."/>
            <person name="Maselli V."/>
            <person name="Osanai M."/>
            <person name="Park Y."/>
            <person name="Robertson H.M."/>
            <person name="Tu Z."/>
            <person name="Wang J.J."/>
            <person name="Wang S."/>
            <person name="Richards S."/>
            <person name="Song H."/>
            <person name="Zhang L."/>
            <person name="Sodergren E."/>
            <person name="Werner D."/>
            <person name="Stanke M."/>
            <person name="Morgenstern B."/>
            <person name="Solovyev V."/>
            <person name="Kosarev P."/>
            <person name="Brown G."/>
            <person name="Chen H.C."/>
            <person name="Ermolaeva O."/>
            <person name="Hlavina W."/>
            <person name="Kapustin Y."/>
            <person name="Kiryutin B."/>
            <person name="Kitts P."/>
            <person name="Maglott D."/>
            <person name="Pruitt K."/>
            <person name="Sapojnikov V."/>
            <person name="Souvorov A."/>
            <person name="Mackey A.J."/>
            <person name="Waterhouse R.M."/>
            <person name="Wyder S."/>
            <person name="Zdobnov E.M."/>
            <person name="Zdobnov E.M."/>
            <person name="Wyder S."/>
            <person name="Kriventseva E.V."/>
            <person name="Kadowaki T."/>
            <person name="Bork P."/>
            <person name="Aranda M."/>
            <person name="Bao R."/>
            <person name="Beermann A."/>
            <person name="Berns N."/>
            <person name="Bolognesi R."/>
            <person name="Bonneton F."/>
            <person name="Bopp D."/>
            <person name="Brown S.J."/>
            <person name="Bucher G."/>
            <person name="Butts T."/>
            <person name="Chaumot A."/>
            <person name="Denell R.E."/>
            <person name="Ferrier D.E."/>
            <person name="Friedrich M."/>
            <person name="Gordon C.M."/>
            <person name="Jindra M."/>
            <person name="Klingler M."/>
            <person name="Lan Q."/>
            <person name="Lattorff H.M."/>
            <person name="Laudet V."/>
            <person name="von Levetsow C."/>
            <person name="Liu Z."/>
            <person name="Lutz R."/>
            <person name="Lynch J.A."/>
            <person name="da Fonseca R.N."/>
            <person name="Posnien N."/>
            <person name="Reuter R."/>
            <person name="Roth S."/>
            <person name="Savard J."/>
            <person name="Schinko J.B."/>
            <person name="Schmitt C."/>
            <person name="Schoppmeier M."/>
            <person name="Schroder R."/>
            <person name="Shippy T.D."/>
            <person name="Simonnet F."/>
            <person name="Marques-Souza H."/>
            <person name="Tautz D."/>
            <person name="Tomoyasu Y."/>
            <person name="Trauner J."/>
            <person name="Van der Zee M."/>
            <person name="Vervoort M."/>
            <person name="Wittkopp N."/>
            <person name="Wimmer E.A."/>
            <person name="Yang X."/>
            <person name="Jones A.K."/>
            <person name="Sattelle D.B."/>
            <person name="Ebert P.R."/>
            <person name="Nelson D."/>
            <person name="Scott J.G."/>
            <person name="Beeman R.W."/>
            <person name="Muthukrishnan S."/>
            <person name="Kramer K.J."/>
            <person name="Arakane Y."/>
            <person name="Beeman R.W."/>
            <person name="Zhu Q."/>
            <person name="Hogenkamp D."/>
            <person name="Dixit R."/>
            <person name="Oppert B."/>
            <person name="Jiang H."/>
            <person name="Zou Z."/>
            <person name="Marshall J."/>
            <person name="Elpidina E."/>
            <person name="Vinokurov K."/>
            <person name="Oppert C."/>
            <person name="Zou Z."/>
            <person name="Evans J."/>
            <person name="Lu Z."/>
            <person name="Zhao P."/>
            <person name="Sumathipala N."/>
            <person name="Altincicek B."/>
            <person name="Vilcinskas A."/>
            <person name="Williams M."/>
            <person name="Hultmark D."/>
            <person name="Hetru C."/>
            <person name="Jiang H."/>
            <person name="Grimmelikhuijzen C.J."/>
            <person name="Hauser F."/>
            <person name="Cazzamali G."/>
            <person name="Williamson M."/>
            <person name="Park Y."/>
            <person name="Li B."/>
            <person name="Tanaka Y."/>
            <person name="Predel R."/>
            <person name="Neupert S."/>
            <person name="Schachtner J."/>
            <person name="Verleyen P."/>
            <person name="Raible F."/>
            <person name="Bork P."/>
            <person name="Friedrich M."/>
            <person name="Walden K.K."/>
            <person name="Robertson H.M."/>
            <person name="Angeli S."/>
            <person name="Foret S."/>
            <person name="Bucher G."/>
            <person name="Schuetz S."/>
            <person name="Maleszka R."/>
            <person name="Wimmer E.A."/>
            <person name="Beeman R.W."/>
            <person name="Lorenzen M."/>
            <person name="Tomoyasu Y."/>
            <person name="Miller S.C."/>
            <person name="Grossmann D."/>
            <person name="Bucher G."/>
        </authorList>
    </citation>
    <scope>NUCLEOTIDE SEQUENCE [LARGE SCALE GENOMIC DNA]</scope>
    <source>
        <strain evidence="7 8">Georgia GA2</strain>
    </source>
</reference>
<dbReference type="GO" id="GO:0032040">
    <property type="term" value="C:small-subunit processome"/>
    <property type="evidence" value="ECO:0000318"/>
    <property type="project" value="GO_Central"/>
</dbReference>
<dbReference type="AlphaFoldDB" id="D6WAZ0"/>
<sequence>MGKFKRYYDKAGDESTKEAVVYNVDPKPGPWGRRQADKRIKKNKKIVVKIPNPDPKFKGKVPIPKKLLRKHSRGKGISPKGVRTNTHQKRLEKKEKVIHFATKQAARAEVLLTEDAGFLEADAGETTTQFTQKQIAESVDITAATKSFELKLADFGPYRMKYTRNGRHLLIGGKKGHVAAFDWVTKKLHCEMNVMESVHDISWLHIETMFAVAQKEWVYIYDNQGIELHCVKRLNRVTRMEFLPYHFLLASCSDSGYLSWLDISIGQLVSQFNTNLGRLTMLSQNPWNAVLCVGHAKGVVSMWSPNSKTPLAKMLCHKAPLTALHVDPKGQFLATAASNRELKIWDVRKLSGPLQEYKLITAANNLNFSQKNMLALGMGNVVEVYRDCCMKPAKRPYLRHRFVTSVGNLNFCPYEDVLGVATATSVASLIVPGAGEANFDALEANPFQSKSQRREAEVKSLLEKIQPELITLDPTSIVEVDLPTLKDKVEAKQKLLHVKPPRINFTPRNKAKGKGGSVKVAKTKKIVKEQAKKEFIKNTKDLAPKFGSKAEKEQGVLDRFLPKKKQIIANK</sequence>
<organism evidence="7 8">
    <name type="scientific">Tribolium castaneum</name>
    <name type="common">Red flour beetle</name>
    <dbReference type="NCBI Taxonomy" id="7070"/>
    <lineage>
        <taxon>Eukaryota</taxon>
        <taxon>Metazoa</taxon>
        <taxon>Ecdysozoa</taxon>
        <taxon>Arthropoda</taxon>
        <taxon>Hexapoda</taxon>
        <taxon>Insecta</taxon>
        <taxon>Pterygota</taxon>
        <taxon>Neoptera</taxon>
        <taxon>Endopterygota</taxon>
        <taxon>Coleoptera</taxon>
        <taxon>Polyphaga</taxon>
        <taxon>Cucujiformia</taxon>
        <taxon>Tenebrionidae</taxon>
        <taxon>Tenebrionidae incertae sedis</taxon>
        <taxon>Tribolium</taxon>
    </lineage>
</organism>
<dbReference type="PANTHER" id="PTHR14085">
    <property type="entry name" value="WD-REPEAT PROTEIN BING4"/>
    <property type="match status" value="1"/>
</dbReference>
<dbReference type="InterPro" id="IPR036322">
    <property type="entry name" value="WD40_repeat_dom_sf"/>
</dbReference>
<comment type="subcellular location">
    <subcellularLocation>
        <location evidence="1">Nucleus</location>
        <location evidence="1">Nucleolus</location>
    </subcellularLocation>
</comment>
<dbReference type="eggNOG" id="KOG1272">
    <property type="taxonomic scope" value="Eukaryota"/>
</dbReference>
<dbReference type="EMBL" id="KQ971312">
    <property type="protein sequence ID" value="EEZ97926.2"/>
    <property type="molecule type" value="Genomic_DNA"/>
</dbReference>
<evidence type="ECO:0000259" key="6">
    <source>
        <dbReference type="SMART" id="SM01033"/>
    </source>
</evidence>
<proteinExistence type="predicted"/>
<dbReference type="Pfam" id="PF08149">
    <property type="entry name" value="BING4CT"/>
    <property type="match status" value="1"/>
</dbReference>
<keyword evidence="4" id="KW-0539">Nucleus</keyword>
<dbReference type="OrthoDB" id="10251154at2759"/>
<evidence type="ECO:0000256" key="4">
    <source>
        <dbReference type="ARBA" id="ARBA00023242"/>
    </source>
</evidence>
<evidence type="ECO:0000256" key="5">
    <source>
        <dbReference type="PROSITE-ProRule" id="PRU00221"/>
    </source>
</evidence>
<dbReference type="PROSITE" id="PS50294">
    <property type="entry name" value="WD_REPEATS_REGION"/>
    <property type="match status" value="1"/>
</dbReference>
<reference evidence="7 8" key="2">
    <citation type="journal article" date="2010" name="Nucleic Acids Res.">
        <title>BeetleBase in 2010: revisions to provide comprehensive genomic information for Tribolium castaneum.</title>
        <authorList>
            <person name="Kim H.S."/>
            <person name="Murphy T."/>
            <person name="Xia J."/>
            <person name="Caragea D."/>
            <person name="Park Y."/>
            <person name="Beeman R.W."/>
            <person name="Lorenzen M.D."/>
            <person name="Butcher S."/>
            <person name="Manak J.R."/>
            <person name="Brown S.J."/>
        </authorList>
    </citation>
    <scope>GENOME REANNOTATION</scope>
    <source>
        <strain evidence="7 8">Georgia GA2</strain>
    </source>
</reference>
<dbReference type="PROSITE" id="PS50082">
    <property type="entry name" value="WD_REPEATS_2"/>
    <property type="match status" value="1"/>
</dbReference>
<dbReference type="HOGENOM" id="CLU_022996_2_1_1"/>
<evidence type="ECO:0000256" key="3">
    <source>
        <dbReference type="ARBA" id="ARBA00022737"/>
    </source>
</evidence>
<dbReference type="InterPro" id="IPR040315">
    <property type="entry name" value="WDR46/Utp7"/>
</dbReference>
<dbReference type="OMA" id="EFLPYHW"/>
<dbReference type="KEGG" id="tca:659839"/>
<dbReference type="Proteomes" id="UP000007266">
    <property type="component" value="Linkage group 2"/>
</dbReference>
<dbReference type="InterPro" id="IPR015943">
    <property type="entry name" value="WD40/YVTN_repeat-like_dom_sf"/>
</dbReference>
<evidence type="ECO:0000313" key="7">
    <source>
        <dbReference type="EMBL" id="EEZ97926.2"/>
    </source>
</evidence>
<evidence type="ECO:0000256" key="1">
    <source>
        <dbReference type="ARBA" id="ARBA00004604"/>
    </source>
</evidence>
<dbReference type="InterPro" id="IPR001680">
    <property type="entry name" value="WD40_rpt"/>
</dbReference>
<evidence type="ECO:0000256" key="2">
    <source>
        <dbReference type="ARBA" id="ARBA00022574"/>
    </source>
</evidence>
<keyword evidence="8" id="KW-1185">Reference proteome</keyword>
<dbReference type="FunFam" id="2.130.10.10:FF:001016">
    <property type="entry name" value="WD repeat-containing protein"/>
    <property type="match status" value="1"/>
</dbReference>
<dbReference type="PROSITE" id="PS00678">
    <property type="entry name" value="WD_REPEATS_1"/>
    <property type="match status" value="1"/>
</dbReference>
<dbReference type="SMART" id="SM00320">
    <property type="entry name" value="WD40"/>
    <property type="match status" value="5"/>
</dbReference>
<feature type="repeat" description="WD" evidence="5">
    <location>
        <begin position="314"/>
        <end position="348"/>
    </location>
</feature>
<dbReference type="PANTHER" id="PTHR14085:SF3">
    <property type="entry name" value="WD REPEAT-CONTAINING PROTEIN 46"/>
    <property type="match status" value="1"/>
</dbReference>
<dbReference type="GO" id="GO:0005730">
    <property type="term" value="C:nucleolus"/>
    <property type="evidence" value="ECO:0000318"/>
    <property type="project" value="GO_Central"/>
</dbReference>
<dbReference type="GO" id="GO:0000462">
    <property type="term" value="P:maturation of SSU-rRNA from tricistronic rRNA transcript (SSU-rRNA, 5.8S rRNA, LSU-rRNA)"/>
    <property type="evidence" value="ECO:0000318"/>
    <property type="project" value="GO_Central"/>
</dbReference>
<accession>D6WAZ0</accession>
<name>D6WAZ0_TRICA</name>
<feature type="domain" description="BING4 C-terminal" evidence="6">
    <location>
        <begin position="396"/>
        <end position="474"/>
    </location>
</feature>
<keyword evidence="3" id="KW-0677">Repeat</keyword>
<dbReference type="InterPro" id="IPR012952">
    <property type="entry name" value="BING4_C_dom"/>
</dbReference>
<dbReference type="STRING" id="7070.D6WAZ0"/>
<dbReference type="InterPro" id="IPR019775">
    <property type="entry name" value="WD40_repeat_CS"/>
</dbReference>
<dbReference type="SUPFAM" id="SSF50978">
    <property type="entry name" value="WD40 repeat-like"/>
    <property type="match status" value="1"/>
</dbReference>
<dbReference type="Gene3D" id="2.130.10.10">
    <property type="entry name" value="YVTN repeat-like/Quinoprotein amine dehydrogenase"/>
    <property type="match status" value="1"/>
</dbReference>